<protein>
    <submittedName>
        <fullName evidence="1">Uncharacterized protein</fullName>
    </submittedName>
</protein>
<gene>
    <name evidence="1" type="ORF">LNKW23_05440</name>
</gene>
<dbReference type="Proteomes" id="UP001239909">
    <property type="component" value="Unassembled WGS sequence"/>
</dbReference>
<reference evidence="1 2" key="1">
    <citation type="submission" date="2023-04" db="EMBL/GenBank/DDBJ databases">
        <title>Marinoamorphus aggregata gen. nov., sp. Nov., isolate from tissue of brittle star Ophioplocus japonicus.</title>
        <authorList>
            <person name="Kawano K."/>
            <person name="Sawayama S."/>
            <person name="Nakagawa S."/>
        </authorList>
    </citation>
    <scope>NUCLEOTIDE SEQUENCE [LARGE SCALE GENOMIC DNA]</scope>
    <source>
        <strain evidence="1 2">NKW23</strain>
    </source>
</reference>
<evidence type="ECO:0000313" key="2">
    <source>
        <dbReference type="Proteomes" id="UP001239909"/>
    </source>
</evidence>
<evidence type="ECO:0000313" key="1">
    <source>
        <dbReference type="EMBL" id="GMG81331.1"/>
    </source>
</evidence>
<dbReference type="EMBL" id="BSYI01000003">
    <property type="protein sequence ID" value="GMG81331.1"/>
    <property type="molecule type" value="Genomic_DNA"/>
</dbReference>
<sequence length="228" mass="24880">MQSPQAALAFLPPEPLPPAVAALAGGLGARLIQARAGFDLRVRISPPAVRPVRFMRVAEPGGLSEAGFQGLATHVLPAAQRGPDHPALQLSLNLHLVTDRPCTLSLLPPFLAESFRGWPGTLTCGRFPLTHWPRALNAVLEWQDRDRDWVIRRGDPLAYLLPEFDDPALLPELFEAADTPALARHVRMVDNVSSFGRNVGPMFAEAARRRPPRLLARRDTGAPPWDGA</sequence>
<keyword evidence="2" id="KW-1185">Reference proteome</keyword>
<accession>A0ABQ6LD98</accession>
<name>A0ABQ6LD98_9RHOB</name>
<organism evidence="1 2">
    <name type="scientific">Paralimibaculum aggregatum</name>
    <dbReference type="NCBI Taxonomy" id="3036245"/>
    <lineage>
        <taxon>Bacteria</taxon>
        <taxon>Pseudomonadati</taxon>
        <taxon>Pseudomonadota</taxon>
        <taxon>Alphaproteobacteria</taxon>
        <taxon>Rhodobacterales</taxon>
        <taxon>Paracoccaceae</taxon>
        <taxon>Paralimibaculum</taxon>
    </lineage>
</organism>
<proteinExistence type="predicted"/>
<comment type="caution">
    <text evidence="1">The sequence shown here is derived from an EMBL/GenBank/DDBJ whole genome shotgun (WGS) entry which is preliminary data.</text>
</comment>